<protein>
    <submittedName>
        <fullName evidence="1">Uncharacterized protein</fullName>
    </submittedName>
</protein>
<dbReference type="EMBL" id="JASSZA010000014">
    <property type="protein sequence ID" value="KAK2093872.1"/>
    <property type="molecule type" value="Genomic_DNA"/>
</dbReference>
<proteinExistence type="predicted"/>
<name>A0ABQ9U9X9_SAGOE</name>
<evidence type="ECO:0000313" key="1">
    <source>
        <dbReference type="EMBL" id="KAK2093872.1"/>
    </source>
</evidence>
<keyword evidence="2" id="KW-1185">Reference proteome</keyword>
<organism evidence="1 2">
    <name type="scientific">Saguinus oedipus</name>
    <name type="common">Cotton-top tamarin</name>
    <name type="synonym">Oedipomidas oedipus</name>
    <dbReference type="NCBI Taxonomy" id="9490"/>
    <lineage>
        <taxon>Eukaryota</taxon>
        <taxon>Metazoa</taxon>
        <taxon>Chordata</taxon>
        <taxon>Craniata</taxon>
        <taxon>Vertebrata</taxon>
        <taxon>Euteleostomi</taxon>
        <taxon>Mammalia</taxon>
        <taxon>Eutheria</taxon>
        <taxon>Euarchontoglires</taxon>
        <taxon>Primates</taxon>
        <taxon>Haplorrhini</taxon>
        <taxon>Platyrrhini</taxon>
        <taxon>Cebidae</taxon>
        <taxon>Callitrichinae</taxon>
        <taxon>Saguinus</taxon>
    </lineage>
</organism>
<gene>
    <name evidence="1" type="ORF">P7K49_027610</name>
</gene>
<comment type="caution">
    <text evidence="1">The sequence shown here is derived from an EMBL/GenBank/DDBJ whole genome shotgun (WGS) entry which is preliminary data.</text>
</comment>
<dbReference type="Proteomes" id="UP001266305">
    <property type="component" value="Unassembled WGS sequence"/>
</dbReference>
<feature type="non-terminal residue" evidence="1">
    <location>
        <position position="1"/>
    </location>
</feature>
<evidence type="ECO:0000313" key="2">
    <source>
        <dbReference type="Proteomes" id="UP001266305"/>
    </source>
</evidence>
<accession>A0ABQ9U9X9</accession>
<reference evidence="1 2" key="1">
    <citation type="submission" date="2023-05" db="EMBL/GenBank/DDBJ databases">
        <title>B98-5 Cell Line De Novo Hybrid Assembly: An Optical Mapping Approach.</title>
        <authorList>
            <person name="Kananen K."/>
            <person name="Auerbach J.A."/>
            <person name="Kautto E."/>
            <person name="Blachly J.S."/>
        </authorList>
    </citation>
    <scope>NUCLEOTIDE SEQUENCE [LARGE SCALE GENOMIC DNA]</scope>
    <source>
        <strain evidence="1">B95-8</strain>
        <tissue evidence="1">Cell line</tissue>
    </source>
</reference>
<sequence length="74" mass="7822">ILRLEGNVELWKRVTHGLLGLIGLSFGGTEGPSLDPKPTYQDPGTWTAASTGAEQLQQQDVGLGAVLIHAVQLT</sequence>